<name>A0A517SIK4_9PLAN</name>
<dbReference type="Proteomes" id="UP000315700">
    <property type="component" value="Chromosome"/>
</dbReference>
<proteinExistence type="predicted"/>
<protein>
    <recommendedName>
        <fullName evidence="3">Glycine zipper domain-containing protein</fullName>
    </recommendedName>
</protein>
<dbReference type="OrthoDB" id="213202at2"/>
<accession>A0A517SIK4</accession>
<evidence type="ECO:0000313" key="1">
    <source>
        <dbReference type="EMBL" id="QDT55963.1"/>
    </source>
</evidence>
<gene>
    <name evidence="1" type="ORF">Pan44_40120</name>
</gene>
<organism evidence="1 2">
    <name type="scientific">Caulifigura coniformis</name>
    <dbReference type="NCBI Taxonomy" id="2527983"/>
    <lineage>
        <taxon>Bacteria</taxon>
        <taxon>Pseudomonadati</taxon>
        <taxon>Planctomycetota</taxon>
        <taxon>Planctomycetia</taxon>
        <taxon>Planctomycetales</taxon>
        <taxon>Planctomycetaceae</taxon>
        <taxon>Caulifigura</taxon>
    </lineage>
</organism>
<dbReference type="EMBL" id="CP036271">
    <property type="protein sequence ID" value="QDT55963.1"/>
    <property type="molecule type" value="Genomic_DNA"/>
</dbReference>
<reference evidence="1 2" key="1">
    <citation type="submission" date="2019-02" db="EMBL/GenBank/DDBJ databases">
        <title>Deep-cultivation of Planctomycetes and their phenomic and genomic characterization uncovers novel biology.</title>
        <authorList>
            <person name="Wiegand S."/>
            <person name="Jogler M."/>
            <person name="Boedeker C."/>
            <person name="Pinto D."/>
            <person name="Vollmers J."/>
            <person name="Rivas-Marin E."/>
            <person name="Kohn T."/>
            <person name="Peeters S.H."/>
            <person name="Heuer A."/>
            <person name="Rast P."/>
            <person name="Oberbeckmann S."/>
            <person name="Bunk B."/>
            <person name="Jeske O."/>
            <person name="Meyerdierks A."/>
            <person name="Storesund J.E."/>
            <person name="Kallscheuer N."/>
            <person name="Luecker S."/>
            <person name="Lage O.M."/>
            <person name="Pohl T."/>
            <person name="Merkel B.J."/>
            <person name="Hornburger P."/>
            <person name="Mueller R.-W."/>
            <person name="Bruemmer F."/>
            <person name="Labrenz M."/>
            <person name="Spormann A.M."/>
            <person name="Op den Camp H."/>
            <person name="Overmann J."/>
            <person name="Amann R."/>
            <person name="Jetten M.S.M."/>
            <person name="Mascher T."/>
            <person name="Medema M.H."/>
            <person name="Devos D.P."/>
            <person name="Kaster A.-K."/>
            <person name="Ovreas L."/>
            <person name="Rohde M."/>
            <person name="Galperin M.Y."/>
            <person name="Jogler C."/>
        </authorList>
    </citation>
    <scope>NUCLEOTIDE SEQUENCE [LARGE SCALE GENOMIC DNA]</scope>
    <source>
        <strain evidence="1 2">Pan44</strain>
    </source>
</reference>
<dbReference type="InParanoid" id="A0A517SIK4"/>
<keyword evidence="2" id="KW-1185">Reference proteome</keyword>
<evidence type="ECO:0008006" key="3">
    <source>
        <dbReference type="Google" id="ProtNLM"/>
    </source>
</evidence>
<sequence length="177" mass="18364">MSFAFPLCEQLCPSKRGGRRAVAVLLALASFGCRSATHTTTGAATGAGVGALAGAVIGSRVGKPLQGAAIAGAAGGVIGGTAGAAQDLREQEEERTADEHYRQTLEIALKNEDVLQMLADGQSEEVILNTVEKSFSSFDLNPTGLSILKAAGASDRIIIAMQNSRRVRRPVTLKSVR</sequence>
<dbReference type="RefSeq" id="WP_145032582.1">
    <property type="nucleotide sequence ID" value="NZ_CP036271.1"/>
</dbReference>
<evidence type="ECO:0000313" key="2">
    <source>
        <dbReference type="Proteomes" id="UP000315700"/>
    </source>
</evidence>
<dbReference type="AlphaFoldDB" id="A0A517SIK4"/>
<dbReference type="KEGG" id="ccos:Pan44_40120"/>